<evidence type="ECO:0000256" key="20">
    <source>
        <dbReference type="SAM" id="MobiDB-lite"/>
    </source>
</evidence>
<dbReference type="Proteomes" id="UP001479290">
    <property type="component" value="Unassembled WGS sequence"/>
</dbReference>
<dbReference type="GO" id="GO:0097745">
    <property type="term" value="P:mitochondrial tRNA 5'-end processing"/>
    <property type="evidence" value="ECO:0007669"/>
    <property type="project" value="TreeGrafter"/>
</dbReference>
<evidence type="ECO:0000256" key="17">
    <source>
        <dbReference type="ARBA" id="ARBA00048278"/>
    </source>
</evidence>
<evidence type="ECO:0000256" key="1">
    <source>
        <dbReference type="ARBA" id="ARBA00004173"/>
    </source>
</evidence>
<dbReference type="InterPro" id="IPR007356">
    <property type="entry name" value="tRNA_m1G_MeTrfase_euk"/>
</dbReference>
<evidence type="ECO:0000256" key="3">
    <source>
        <dbReference type="ARBA" id="ARBA00012797"/>
    </source>
</evidence>
<organism evidence="22 23">
    <name type="scientific">Culter alburnus</name>
    <name type="common">Topmouth culter</name>
    <dbReference type="NCBI Taxonomy" id="194366"/>
    <lineage>
        <taxon>Eukaryota</taxon>
        <taxon>Metazoa</taxon>
        <taxon>Chordata</taxon>
        <taxon>Craniata</taxon>
        <taxon>Vertebrata</taxon>
        <taxon>Euteleostomi</taxon>
        <taxon>Actinopterygii</taxon>
        <taxon>Neopterygii</taxon>
        <taxon>Teleostei</taxon>
        <taxon>Ostariophysi</taxon>
        <taxon>Cypriniformes</taxon>
        <taxon>Xenocyprididae</taxon>
        <taxon>Xenocypridinae</taxon>
        <taxon>Culter</taxon>
    </lineage>
</organism>
<comment type="subcellular location">
    <subcellularLocation>
        <location evidence="1">Mitochondrion</location>
    </subcellularLocation>
</comment>
<comment type="catalytic activity">
    <reaction evidence="17">
        <text>adenosine(9) in tRNA + S-adenosyl-L-methionine = N(1)-methyladenosine(9) in tRNA + S-adenosyl-L-homocysteine + H(+)</text>
        <dbReference type="Rhea" id="RHEA:43148"/>
        <dbReference type="Rhea" id="RHEA-COMP:10363"/>
        <dbReference type="Rhea" id="RHEA-COMP:10364"/>
        <dbReference type="ChEBI" id="CHEBI:15378"/>
        <dbReference type="ChEBI" id="CHEBI:57856"/>
        <dbReference type="ChEBI" id="CHEBI:59789"/>
        <dbReference type="ChEBI" id="CHEBI:74411"/>
        <dbReference type="ChEBI" id="CHEBI:74491"/>
        <dbReference type="EC" id="2.1.1.218"/>
    </reaction>
</comment>
<dbReference type="InterPro" id="IPR025812">
    <property type="entry name" value="Trm10_C_MTase_dom"/>
</dbReference>
<comment type="catalytic activity">
    <reaction evidence="18">
        <text>guanosine(9) in tRNA + S-adenosyl-L-methionine = N(1)-methylguanosine(9) in tRNA + S-adenosyl-L-homocysteine + H(+)</text>
        <dbReference type="Rhea" id="RHEA:43156"/>
        <dbReference type="Rhea" id="RHEA-COMP:10367"/>
        <dbReference type="Rhea" id="RHEA-COMP:10368"/>
        <dbReference type="ChEBI" id="CHEBI:15378"/>
        <dbReference type="ChEBI" id="CHEBI:57856"/>
        <dbReference type="ChEBI" id="CHEBI:59789"/>
        <dbReference type="ChEBI" id="CHEBI:73542"/>
        <dbReference type="ChEBI" id="CHEBI:74269"/>
        <dbReference type="EC" id="2.1.1.221"/>
    </reaction>
</comment>
<keyword evidence="11" id="KW-0496">Mitochondrion</keyword>
<evidence type="ECO:0000259" key="21">
    <source>
        <dbReference type="PROSITE" id="PS51675"/>
    </source>
</evidence>
<keyword evidence="8" id="KW-0819">tRNA processing</keyword>
<dbReference type="PANTHER" id="PTHR13563:SF5">
    <property type="entry name" value="TRNA METHYLTRANSFERASE 10 HOMOLOG C"/>
    <property type="match status" value="1"/>
</dbReference>
<evidence type="ECO:0000256" key="11">
    <source>
        <dbReference type="ARBA" id="ARBA00023128"/>
    </source>
</evidence>
<evidence type="ECO:0000256" key="7">
    <source>
        <dbReference type="ARBA" id="ARBA00022691"/>
    </source>
</evidence>
<evidence type="ECO:0000256" key="14">
    <source>
        <dbReference type="ARBA" id="ARBA00030623"/>
    </source>
</evidence>
<dbReference type="EC" id="2.1.1.221" evidence="3"/>
<evidence type="ECO:0000256" key="2">
    <source>
        <dbReference type="ARBA" id="ARBA00012794"/>
    </source>
</evidence>
<dbReference type="GO" id="GO:0000049">
    <property type="term" value="F:tRNA binding"/>
    <property type="evidence" value="ECO:0007669"/>
    <property type="project" value="TreeGrafter"/>
</dbReference>
<proteinExistence type="predicted"/>
<evidence type="ECO:0000256" key="18">
    <source>
        <dbReference type="ARBA" id="ARBA00048434"/>
    </source>
</evidence>
<dbReference type="GO" id="GO:0005654">
    <property type="term" value="C:nucleoplasm"/>
    <property type="evidence" value="ECO:0007669"/>
    <property type="project" value="TreeGrafter"/>
</dbReference>
<dbReference type="GO" id="GO:0160106">
    <property type="term" value="F:tRNA (adenine(9)-N1)-methyltransferase activity"/>
    <property type="evidence" value="ECO:0007669"/>
    <property type="project" value="UniProtKB-EC"/>
</dbReference>
<keyword evidence="7" id="KW-0949">S-adenosyl-L-methionine</keyword>
<keyword evidence="6" id="KW-0808">Transferase</keyword>
<evidence type="ECO:0000256" key="6">
    <source>
        <dbReference type="ARBA" id="ARBA00022679"/>
    </source>
</evidence>
<gene>
    <name evidence="22" type="ORF">ABG768_000051</name>
</gene>
<accession>A0AAW2B4W3</accession>
<feature type="region of interest" description="Disordered" evidence="20">
    <location>
        <begin position="374"/>
        <end position="406"/>
    </location>
</feature>
<dbReference type="InterPro" id="IPR038459">
    <property type="entry name" value="MT_TRM10-typ_sf"/>
</dbReference>
<evidence type="ECO:0000256" key="13">
    <source>
        <dbReference type="ARBA" id="ARBA00029803"/>
    </source>
</evidence>
<dbReference type="PANTHER" id="PTHR13563">
    <property type="entry name" value="TRNA (GUANINE-9-) METHYLTRANSFERASE"/>
    <property type="match status" value="1"/>
</dbReference>
<comment type="catalytic activity">
    <reaction evidence="19">
        <text>an adenosine in mRNA + S-adenosyl-L-methionine = an N(1)-methyladenosine in mRNA + S-adenosyl-L-homocysteine + H(+)</text>
        <dbReference type="Rhea" id="RHEA:55392"/>
        <dbReference type="Rhea" id="RHEA-COMP:12414"/>
        <dbReference type="Rhea" id="RHEA-COMP:12415"/>
        <dbReference type="ChEBI" id="CHEBI:15378"/>
        <dbReference type="ChEBI" id="CHEBI:57856"/>
        <dbReference type="ChEBI" id="CHEBI:59789"/>
        <dbReference type="ChEBI" id="CHEBI:74411"/>
        <dbReference type="ChEBI" id="CHEBI:74491"/>
    </reaction>
</comment>
<evidence type="ECO:0000256" key="19">
    <source>
        <dbReference type="ARBA" id="ARBA00048481"/>
    </source>
</evidence>
<comment type="caution">
    <text evidence="22">The sequence shown here is derived from an EMBL/GenBank/DDBJ whole genome shotgun (WGS) entry which is preliminary data.</text>
</comment>
<dbReference type="GO" id="GO:0032259">
    <property type="term" value="P:methylation"/>
    <property type="evidence" value="ECO:0007669"/>
    <property type="project" value="UniProtKB-KW"/>
</dbReference>
<dbReference type="EMBL" id="JAWDJR010000001">
    <property type="protein sequence ID" value="KAK9980443.1"/>
    <property type="molecule type" value="Genomic_DNA"/>
</dbReference>
<evidence type="ECO:0000256" key="5">
    <source>
        <dbReference type="ARBA" id="ARBA00022603"/>
    </source>
</evidence>
<dbReference type="InterPro" id="IPR028564">
    <property type="entry name" value="MT_TRM10-typ"/>
</dbReference>
<dbReference type="PROSITE" id="PS51675">
    <property type="entry name" value="SAM_MT_TRM10"/>
    <property type="match status" value="1"/>
</dbReference>
<feature type="compositionally biased region" description="Basic and acidic residues" evidence="20">
    <location>
        <begin position="128"/>
        <end position="143"/>
    </location>
</feature>
<dbReference type="GO" id="GO:0052905">
    <property type="term" value="F:tRNA (guanosine(9)-N1)-methyltransferase activity"/>
    <property type="evidence" value="ECO:0007669"/>
    <property type="project" value="UniProtKB-EC"/>
</dbReference>
<dbReference type="Gene3D" id="3.40.1280.30">
    <property type="match status" value="1"/>
</dbReference>
<reference evidence="22 23" key="1">
    <citation type="submission" date="2024-05" db="EMBL/GenBank/DDBJ databases">
        <title>A high-quality chromosomal-level genome assembly of Topmouth culter (Culter alburnus).</title>
        <authorList>
            <person name="Zhao H."/>
        </authorList>
    </citation>
    <scope>NUCLEOTIDE SEQUENCE [LARGE SCALE GENOMIC DNA]</scope>
    <source>
        <strain evidence="22">CATC2023</strain>
        <tissue evidence="22">Muscle</tissue>
    </source>
</reference>
<evidence type="ECO:0000256" key="10">
    <source>
        <dbReference type="ARBA" id="ARBA00023054"/>
    </source>
</evidence>
<dbReference type="AlphaFoldDB" id="A0AAW2B4W3"/>
<name>A0AAW2B4W3_CULAL</name>
<keyword evidence="23" id="KW-1185">Reference proteome</keyword>
<dbReference type="FunFam" id="3.40.1280.30:FF:000003">
    <property type="entry name" value="tRNA methyltransferase 10C, mitochondrial RNase P subunit"/>
    <property type="match status" value="1"/>
</dbReference>
<evidence type="ECO:0000256" key="12">
    <source>
        <dbReference type="ARBA" id="ARBA00029727"/>
    </source>
</evidence>
<evidence type="ECO:0000256" key="8">
    <source>
        <dbReference type="ARBA" id="ARBA00022694"/>
    </source>
</evidence>
<feature type="domain" description="SAM-dependent MTase TRM10-type" evidence="21">
    <location>
        <begin position="164"/>
        <end position="357"/>
    </location>
</feature>
<keyword evidence="5" id="KW-0489">Methyltransferase</keyword>
<dbReference type="GO" id="GO:0005739">
    <property type="term" value="C:mitochondrion"/>
    <property type="evidence" value="ECO:0007669"/>
    <property type="project" value="UniProtKB-SubCell"/>
</dbReference>
<feature type="region of interest" description="Disordered" evidence="20">
    <location>
        <begin position="121"/>
        <end position="143"/>
    </location>
</feature>
<evidence type="ECO:0000256" key="4">
    <source>
        <dbReference type="ARBA" id="ARBA00014681"/>
    </source>
</evidence>
<evidence type="ECO:0000256" key="16">
    <source>
        <dbReference type="ARBA" id="ARBA00033019"/>
    </source>
</evidence>
<protein>
    <recommendedName>
        <fullName evidence="4">tRNA methyltransferase 10 homolog C</fullName>
        <ecNumber evidence="2">2.1.1.218</ecNumber>
        <ecNumber evidence="3">2.1.1.221</ecNumber>
    </recommendedName>
    <alternativeName>
        <fullName evidence="14">Mitochondrial ribonuclease P protein 1</fullName>
    </alternativeName>
    <alternativeName>
        <fullName evidence="13">RNA (guanine-9-)-methyltransferase domain-containing protein 1</fullName>
    </alternativeName>
    <alternativeName>
        <fullName evidence="15">mRNA methyladenosine-N(1)-methyltransferase</fullName>
    </alternativeName>
    <alternativeName>
        <fullName evidence="16">tRNA (adenine(9)-N(1))-methyltransferase</fullName>
    </alternativeName>
    <alternativeName>
        <fullName evidence="12">tRNA (guanine(9)-N(1))-methyltransferase</fullName>
    </alternativeName>
</protein>
<evidence type="ECO:0000256" key="9">
    <source>
        <dbReference type="ARBA" id="ARBA00022946"/>
    </source>
</evidence>
<keyword evidence="10" id="KW-0175">Coiled coil</keyword>
<dbReference type="CDD" id="cd18102">
    <property type="entry name" value="Trm10_MRRP1"/>
    <property type="match status" value="1"/>
</dbReference>
<evidence type="ECO:0000313" key="22">
    <source>
        <dbReference type="EMBL" id="KAK9980443.1"/>
    </source>
</evidence>
<dbReference type="GO" id="GO:0070131">
    <property type="term" value="P:positive regulation of mitochondrial translation"/>
    <property type="evidence" value="ECO:0007669"/>
    <property type="project" value="TreeGrafter"/>
</dbReference>
<sequence length="406" mass="47119">MVIQACVMFLRSCSLAVRRSCTQTLLTVRPISTTWTARKDAAEKLDLDAWKSVMKSQALDPSPSALDVNRELVEMWHQAGKFVPKNITDEQLEDLTALTTKSAKRKFLKFLAIKEAHKISKKEKRDKKKSERDTDAETEEREEREGLKNTFLMKFWNSSMDRLQNWRAAQAMRFGQPLVYDMSYEQHMTRREMENTVSQLLETEGWNRRAADPFHLHFCGLQPGGAYHRELLKRYGEETWERLLITATARRPVDVFPREDLVYLTADSRNVLRTFDHGKVYVVGAMVDRSIHSGVSLANAKRLKLATARLPLDEYLDWDSGAKNLTLDQMIRILTTVKDTGSWREALEFVPKRKHCGFHQRQKTGAHVRTVKTQFVRDEPAAPRGQKNKTDGHKRKERKTWREEEG</sequence>
<evidence type="ECO:0000256" key="15">
    <source>
        <dbReference type="ARBA" id="ARBA00031759"/>
    </source>
</evidence>
<keyword evidence="9" id="KW-0809">Transit peptide</keyword>
<evidence type="ECO:0000313" key="23">
    <source>
        <dbReference type="Proteomes" id="UP001479290"/>
    </source>
</evidence>
<dbReference type="EC" id="2.1.1.218" evidence="2"/>